<dbReference type="EMBL" id="PDCK01000043">
    <property type="protein sequence ID" value="PRQ34075.1"/>
    <property type="molecule type" value="Genomic_DNA"/>
</dbReference>
<feature type="compositionally biased region" description="Polar residues" evidence="2">
    <location>
        <begin position="1"/>
        <end position="12"/>
    </location>
</feature>
<reference evidence="4 5" key="1">
    <citation type="journal article" date="2018" name="Nat. Genet.">
        <title>The Rosa genome provides new insights in the design of modern roses.</title>
        <authorList>
            <person name="Bendahmane M."/>
        </authorList>
    </citation>
    <scope>NUCLEOTIDE SEQUENCE [LARGE SCALE GENOMIC DNA]</scope>
    <source>
        <strain evidence="5">cv. Old Blush</strain>
    </source>
</reference>
<evidence type="ECO:0000313" key="4">
    <source>
        <dbReference type="EMBL" id="PRQ34075.1"/>
    </source>
</evidence>
<dbReference type="PANTHER" id="PTHR32009:SF139">
    <property type="entry name" value="TOLL-INTERLEUKIN-RESISTANCE (TIR) DOMAIN FAMILY PROTEIN"/>
    <property type="match status" value="1"/>
</dbReference>
<dbReference type="InterPro" id="IPR035897">
    <property type="entry name" value="Toll_tir_struct_dom_sf"/>
</dbReference>
<evidence type="ECO:0000313" key="5">
    <source>
        <dbReference type="Proteomes" id="UP000238479"/>
    </source>
</evidence>
<dbReference type="PROSITE" id="PS50104">
    <property type="entry name" value="TIR"/>
    <property type="match status" value="1"/>
</dbReference>
<name>A0A2P6QIS8_ROSCH</name>
<evidence type="ECO:0000259" key="3">
    <source>
        <dbReference type="PROSITE" id="PS50104"/>
    </source>
</evidence>
<feature type="region of interest" description="Disordered" evidence="2">
    <location>
        <begin position="1"/>
        <end position="20"/>
    </location>
</feature>
<proteinExistence type="predicted"/>
<dbReference type="Gramene" id="PRQ34075">
    <property type="protein sequence ID" value="PRQ34075"/>
    <property type="gene ID" value="RchiOBHm_Chr5g0064821"/>
</dbReference>
<dbReference type="Proteomes" id="UP000238479">
    <property type="component" value="Chromosome 5"/>
</dbReference>
<keyword evidence="5" id="KW-1185">Reference proteome</keyword>
<evidence type="ECO:0000256" key="1">
    <source>
        <dbReference type="ARBA" id="ARBA00023027"/>
    </source>
</evidence>
<dbReference type="AlphaFoldDB" id="A0A2P6QIS8"/>
<dbReference type="PANTHER" id="PTHR32009">
    <property type="entry name" value="TMV RESISTANCE PROTEIN N-LIKE"/>
    <property type="match status" value="1"/>
</dbReference>
<sequence>MALSTHRASSSRDWAEPPPQWNFDVFLSFRGEDTRTGFVSHLFRELQYRKVFKTFKDDRELEIGRVFRAFQVFCRLCQRASISSKNSGKFFTGGAKGLNNYRISHRMRT</sequence>
<dbReference type="SUPFAM" id="SSF52200">
    <property type="entry name" value="Toll/Interleukin receptor TIR domain"/>
    <property type="match status" value="1"/>
</dbReference>
<gene>
    <name evidence="4" type="ORF">RchiOBHm_Chr5g0064821</name>
</gene>
<comment type="caution">
    <text evidence="4">The sequence shown here is derived from an EMBL/GenBank/DDBJ whole genome shotgun (WGS) entry which is preliminary data.</text>
</comment>
<accession>A0A2P6QIS8</accession>
<dbReference type="Gene3D" id="3.40.50.10140">
    <property type="entry name" value="Toll/interleukin-1 receptor homology (TIR) domain"/>
    <property type="match status" value="1"/>
</dbReference>
<keyword evidence="1" id="KW-0520">NAD</keyword>
<dbReference type="InterPro" id="IPR000157">
    <property type="entry name" value="TIR_dom"/>
</dbReference>
<feature type="domain" description="TIR" evidence="3">
    <location>
        <begin position="21"/>
        <end position="109"/>
    </location>
</feature>
<organism evidence="4 5">
    <name type="scientific">Rosa chinensis</name>
    <name type="common">China rose</name>
    <dbReference type="NCBI Taxonomy" id="74649"/>
    <lineage>
        <taxon>Eukaryota</taxon>
        <taxon>Viridiplantae</taxon>
        <taxon>Streptophyta</taxon>
        <taxon>Embryophyta</taxon>
        <taxon>Tracheophyta</taxon>
        <taxon>Spermatophyta</taxon>
        <taxon>Magnoliopsida</taxon>
        <taxon>eudicotyledons</taxon>
        <taxon>Gunneridae</taxon>
        <taxon>Pentapetalae</taxon>
        <taxon>rosids</taxon>
        <taxon>fabids</taxon>
        <taxon>Rosales</taxon>
        <taxon>Rosaceae</taxon>
        <taxon>Rosoideae</taxon>
        <taxon>Rosoideae incertae sedis</taxon>
        <taxon>Rosa</taxon>
    </lineage>
</organism>
<protein>
    <submittedName>
        <fullName evidence="4">Putative TIR domain-containing protein</fullName>
    </submittedName>
</protein>
<dbReference type="GO" id="GO:0007165">
    <property type="term" value="P:signal transduction"/>
    <property type="evidence" value="ECO:0007669"/>
    <property type="project" value="InterPro"/>
</dbReference>
<evidence type="ECO:0000256" key="2">
    <source>
        <dbReference type="SAM" id="MobiDB-lite"/>
    </source>
</evidence>
<dbReference type="Pfam" id="PF01582">
    <property type="entry name" value="TIR"/>
    <property type="match status" value="1"/>
</dbReference>